<keyword evidence="3" id="KW-1185">Reference proteome</keyword>
<comment type="caution">
    <text evidence="2">The sequence shown here is derived from an EMBL/GenBank/DDBJ whole genome shotgun (WGS) entry which is preliminary data.</text>
</comment>
<gene>
    <name evidence="2" type="ORF">BSTOLATCC_MIC43328</name>
</gene>
<feature type="transmembrane region" description="Helical" evidence="1">
    <location>
        <begin position="265"/>
        <end position="286"/>
    </location>
</feature>
<accession>A0AAU9JSB9</accession>
<name>A0AAU9JSB9_9CILI</name>
<sequence length="505" mass="59423">MKILPLLISSALAYDINTEEDGKTFGYGTLYSMVPLWTLMLLLVLLFHWNRSQLLGGFIQLVTFFQFARYVPLMNFSTSVFYGSFWKQIVYFFQAYIYYEDSDVKPYQPHFEYMEIKSVLILYNAQEYFVILLLCLMILTFLPFIQKSLQESKARYSIFFWFVVASCMDLNFYSFLTIQNVDSATHLMIISAILSGICLVNLFVIFCLMVYSAFTNDFKGYFSLFFKEFKKKSVWMHLYYPLSMLKRIIFGILLVFAYEYKYYQCFTMISLELCIILYLLISLPYISLRNTIITICYHLFEIIFLIIPILYEKSYWSQENVNILTLSICWAGFLLIVLRFSLDIVILESERSKVDLNDISIDERSANVITLEPLSHINEADITDSFEYPRNKHLKHESINKPASYLNPNEIKEFSMHTRNNSTDMSMMYPSQRPSVEYRHNPLYQMHLTPELSMENNDIPQIITLAIPEVLDEPVNNSSSPKQSLMQNRLKKIKTFNLNNLTVKN</sequence>
<feature type="transmembrane region" description="Helical" evidence="1">
    <location>
        <begin position="54"/>
        <end position="73"/>
    </location>
</feature>
<feature type="transmembrane region" description="Helical" evidence="1">
    <location>
        <begin position="158"/>
        <end position="176"/>
    </location>
</feature>
<protein>
    <submittedName>
        <fullName evidence="2">Uncharacterized protein</fullName>
    </submittedName>
</protein>
<feature type="transmembrane region" description="Helical" evidence="1">
    <location>
        <begin position="323"/>
        <end position="342"/>
    </location>
</feature>
<feature type="transmembrane region" description="Helical" evidence="1">
    <location>
        <begin position="234"/>
        <end position="258"/>
    </location>
</feature>
<feature type="transmembrane region" description="Helical" evidence="1">
    <location>
        <begin position="292"/>
        <end position="311"/>
    </location>
</feature>
<proteinExistence type="predicted"/>
<feature type="transmembrane region" description="Helical" evidence="1">
    <location>
        <begin position="29"/>
        <end position="47"/>
    </location>
</feature>
<dbReference type="AlphaFoldDB" id="A0AAU9JSB9"/>
<dbReference type="EMBL" id="CAJZBQ010000043">
    <property type="protein sequence ID" value="CAG9327288.1"/>
    <property type="molecule type" value="Genomic_DNA"/>
</dbReference>
<dbReference type="Proteomes" id="UP001162131">
    <property type="component" value="Unassembled WGS sequence"/>
</dbReference>
<keyword evidence="1" id="KW-1133">Transmembrane helix</keyword>
<keyword evidence="1" id="KW-0812">Transmembrane</keyword>
<evidence type="ECO:0000313" key="2">
    <source>
        <dbReference type="EMBL" id="CAG9327288.1"/>
    </source>
</evidence>
<keyword evidence="1" id="KW-0472">Membrane</keyword>
<feature type="transmembrane region" description="Helical" evidence="1">
    <location>
        <begin position="188"/>
        <end position="214"/>
    </location>
</feature>
<evidence type="ECO:0000313" key="3">
    <source>
        <dbReference type="Proteomes" id="UP001162131"/>
    </source>
</evidence>
<reference evidence="2" key="1">
    <citation type="submission" date="2021-09" db="EMBL/GenBank/DDBJ databases">
        <authorList>
            <consortium name="AG Swart"/>
            <person name="Singh M."/>
            <person name="Singh A."/>
            <person name="Seah K."/>
            <person name="Emmerich C."/>
        </authorList>
    </citation>
    <scope>NUCLEOTIDE SEQUENCE</scope>
    <source>
        <strain evidence="2">ATCC30299</strain>
    </source>
</reference>
<organism evidence="2 3">
    <name type="scientific">Blepharisma stoltei</name>
    <dbReference type="NCBI Taxonomy" id="1481888"/>
    <lineage>
        <taxon>Eukaryota</taxon>
        <taxon>Sar</taxon>
        <taxon>Alveolata</taxon>
        <taxon>Ciliophora</taxon>
        <taxon>Postciliodesmatophora</taxon>
        <taxon>Heterotrichea</taxon>
        <taxon>Heterotrichida</taxon>
        <taxon>Blepharismidae</taxon>
        <taxon>Blepharisma</taxon>
    </lineage>
</organism>
<evidence type="ECO:0000256" key="1">
    <source>
        <dbReference type="SAM" id="Phobius"/>
    </source>
</evidence>
<feature type="transmembrane region" description="Helical" evidence="1">
    <location>
        <begin position="120"/>
        <end position="146"/>
    </location>
</feature>